<protein>
    <submittedName>
        <fullName evidence="1">4,5-dihydroxyphthalate decarboxylase</fullName>
    </submittedName>
</protein>
<dbReference type="Proteomes" id="UP001141259">
    <property type="component" value="Unassembled WGS sequence"/>
</dbReference>
<reference evidence="1" key="1">
    <citation type="submission" date="2022-08" db="EMBL/GenBank/DDBJ databases">
        <authorList>
            <person name="Tistechok S."/>
            <person name="Samborskyy M."/>
            <person name="Roman I."/>
        </authorList>
    </citation>
    <scope>NUCLEOTIDE SEQUENCE</scope>
    <source>
        <strain evidence="1">DSM 103496</strain>
    </source>
</reference>
<name>A0A9X2VJX3_9PSEU</name>
<dbReference type="EMBL" id="JANYMP010000005">
    <property type="protein sequence ID" value="MCS7477882.1"/>
    <property type="molecule type" value="Genomic_DNA"/>
</dbReference>
<dbReference type="Gene3D" id="3.40.190.10">
    <property type="entry name" value="Periplasmic binding protein-like II"/>
    <property type="match status" value="1"/>
</dbReference>
<keyword evidence="2" id="KW-1185">Reference proteome</keyword>
<proteinExistence type="predicted"/>
<gene>
    <name evidence="1" type="ORF">NZH93_13545</name>
</gene>
<sequence>MSDPITLSLSCQLYDHTAALLEGRVDVEGVEFRTETSHDVADLFRRVVERRELDVAELGFTFLLRSLDLEDPPYVGIPVFLMRKFQHSVVYVNEASGITGPSDLAGATIGEFAVYGHDMGIWPKGILADEHGFAPEHSRWLIGGTNEPMAPMDFVPQRHPDGVDVRHIGGADALGSMLETGEIDALISAVPPAAVLRGDPGVRRLFPDADDREADYHRRTGIFPIMHLLVVRRELVDANPGLATAVYRAFTASKALAEQAYRSDRTPEPPTPWFTQLLDRDGGLAEDGRNDHGIAANRAAVDAFLRYHHEQGLSNRLLRCEDVFAAELLGS</sequence>
<evidence type="ECO:0000313" key="1">
    <source>
        <dbReference type="EMBL" id="MCS7477882.1"/>
    </source>
</evidence>
<dbReference type="SUPFAM" id="SSF53850">
    <property type="entry name" value="Periplasmic binding protein-like II"/>
    <property type="match status" value="1"/>
</dbReference>
<evidence type="ECO:0000313" key="2">
    <source>
        <dbReference type="Proteomes" id="UP001141259"/>
    </source>
</evidence>
<accession>A0A9X2VJX3</accession>
<comment type="caution">
    <text evidence="1">The sequence shown here is derived from an EMBL/GenBank/DDBJ whole genome shotgun (WGS) entry which is preliminary data.</text>
</comment>
<dbReference type="AlphaFoldDB" id="A0A9X2VJX3"/>
<dbReference type="RefSeq" id="WP_259623387.1">
    <property type="nucleotide sequence ID" value="NZ_JANYMP010000005.1"/>
</dbReference>
<organism evidence="1 2">
    <name type="scientific">Umezawaea endophytica</name>
    <dbReference type="NCBI Taxonomy" id="1654476"/>
    <lineage>
        <taxon>Bacteria</taxon>
        <taxon>Bacillati</taxon>
        <taxon>Actinomycetota</taxon>
        <taxon>Actinomycetes</taxon>
        <taxon>Pseudonocardiales</taxon>
        <taxon>Pseudonocardiaceae</taxon>
        <taxon>Umezawaea</taxon>
    </lineage>
</organism>